<feature type="transmembrane region" description="Helical" evidence="6">
    <location>
        <begin position="177"/>
        <end position="197"/>
    </location>
</feature>
<dbReference type="Gene3D" id="1.20.1250.20">
    <property type="entry name" value="MFS general substrate transporter like domains"/>
    <property type="match status" value="1"/>
</dbReference>
<gene>
    <name evidence="8" type="ORF">FHP06_14635</name>
</gene>
<sequence>MGLLQDISEGIDESIPRTGHIITAYAFGVVVGAPVIVSLAARLPRRELAVGLVLALGVGNALTALAHGYWQVMGARFIAGLPHGAYFGVASLLAASLVTPERRGRAVSRVMLGLSVATVVGVPASTWLGQNLGWRSAYWLVLGITVVAGALVLAFVPHAPGNPGASVRGELQALKCSQVLFAVSAGMIGFGGVFAMYSYVGPIVTDVTELSRSAIPWFLFFFGVGSVLGSWLAGVLADWDVERSVLAGFVALAATLVVLSMTAGTPASAAALVFVIGVLGSVLAITLQMRLMHAAGDAQMLGAALNHSALNVANGLGAWVGAVVIDAGWGYRAPSVVGAGLAVLGLLIFAAGLRTQAVTSRPATARS</sequence>
<keyword evidence="5 6" id="KW-0472">Membrane</keyword>
<dbReference type="GO" id="GO:0022857">
    <property type="term" value="F:transmembrane transporter activity"/>
    <property type="evidence" value="ECO:0007669"/>
    <property type="project" value="InterPro"/>
</dbReference>
<keyword evidence="2" id="KW-1003">Cell membrane</keyword>
<dbReference type="InterPro" id="IPR050189">
    <property type="entry name" value="MFS_Efflux_Transporters"/>
</dbReference>
<keyword evidence="4 6" id="KW-1133">Transmembrane helix</keyword>
<organism evidence="8 9">
    <name type="scientific">Aeromicrobium terrae</name>
    <dbReference type="NCBI Taxonomy" id="2498846"/>
    <lineage>
        <taxon>Bacteria</taxon>
        <taxon>Bacillati</taxon>
        <taxon>Actinomycetota</taxon>
        <taxon>Actinomycetes</taxon>
        <taxon>Propionibacteriales</taxon>
        <taxon>Nocardioidaceae</taxon>
        <taxon>Aeromicrobium</taxon>
    </lineage>
</organism>
<dbReference type="InterPro" id="IPR020846">
    <property type="entry name" value="MFS_dom"/>
</dbReference>
<feature type="transmembrane region" description="Helical" evidence="6">
    <location>
        <begin position="217"/>
        <end position="237"/>
    </location>
</feature>
<dbReference type="InterPro" id="IPR036259">
    <property type="entry name" value="MFS_trans_sf"/>
</dbReference>
<feature type="domain" description="Major facilitator superfamily (MFS) profile" evidence="7">
    <location>
        <begin position="1"/>
        <end position="357"/>
    </location>
</feature>
<feature type="transmembrane region" description="Helical" evidence="6">
    <location>
        <begin position="76"/>
        <end position="98"/>
    </location>
</feature>
<feature type="transmembrane region" description="Helical" evidence="6">
    <location>
        <begin position="308"/>
        <end position="329"/>
    </location>
</feature>
<evidence type="ECO:0000256" key="1">
    <source>
        <dbReference type="ARBA" id="ARBA00004651"/>
    </source>
</evidence>
<dbReference type="Pfam" id="PF07690">
    <property type="entry name" value="MFS_1"/>
    <property type="match status" value="1"/>
</dbReference>
<feature type="transmembrane region" description="Helical" evidence="6">
    <location>
        <begin position="48"/>
        <end position="70"/>
    </location>
</feature>
<keyword evidence="3 6" id="KW-0812">Transmembrane</keyword>
<evidence type="ECO:0000256" key="2">
    <source>
        <dbReference type="ARBA" id="ARBA00022475"/>
    </source>
</evidence>
<proteinExistence type="predicted"/>
<protein>
    <submittedName>
        <fullName evidence="8">MFS transporter</fullName>
    </submittedName>
</protein>
<dbReference type="PANTHER" id="PTHR43124:SF3">
    <property type="entry name" value="CHLORAMPHENICOL EFFLUX PUMP RV0191"/>
    <property type="match status" value="1"/>
</dbReference>
<dbReference type="OrthoDB" id="9814237at2"/>
<dbReference type="InterPro" id="IPR011701">
    <property type="entry name" value="MFS"/>
</dbReference>
<dbReference type="SUPFAM" id="SSF103473">
    <property type="entry name" value="MFS general substrate transporter"/>
    <property type="match status" value="1"/>
</dbReference>
<evidence type="ECO:0000259" key="7">
    <source>
        <dbReference type="PROSITE" id="PS50850"/>
    </source>
</evidence>
<evidence type="ECO:0000256" key="5">
    <source>
        <dbReference type="ARBA" id="ARBA00023136"/>
    </source>
</evidence>
<dbReference type="EMBL" id="VDUX01000008">
    <property type="protein sequence ID" value="TXL57373.1"/>
    <property type="molecule type" value="Genomic_DNA"/>
</dbReference>
<feature type="transmembrane region" description="Helical" evidence="6">
    <location>
        <begin position="269"/>
        <end position="287"/>
    </location>
</feature>
<dbReference type="CDD" id="cd17324">
    <property type="entry name" value="MFS_NepI_like"/>
    <property type="match status" value="1"/>
</dbReference>
<keyword evidence="9" id="KW-1185">Reference proteome</keyword>
<evidence type="ECO:0000256" key="3">
    <source>
        <dbReference type="ARBA" id="ARBA00022692"/>
    </source>
</evidence>
<dbReference type="GO" id="GO:0005886">
    <property type="term" value="C:plasma membrane"/>
    <property type="evidence" value="ECO:0007669"/>
    <property type="project" value="UniProtKB-SubCell"/>
</dbReference>
<reference evidence="8 9" key="1">
    <citation type="submission" date="2019-06" db="EMBL/GenBank/DDBJ databases">
        <title>Aeromicrobium sp. nov., isolated from a maize field.</title>
        <authorList>
            <person name="Lin S.-Y."/>
            <person name="Tsai C.-F."/>
            <person name="Young C.-C."/>
        </authorList>
    </citation>
    <scope>NUCLEOTIDE SEQUENCE [LARGE SCALE GENOMIC DNA]</scope>
    <source>
        <strain evidence="8 9">CC-CFT486</strain>
    </source>
</reference>
<evidence type="ECO:0000313" key="8">
    <source>
        <dbReference type="EMBL" id="TXL57373.1"/>
    </source>
</evidence>
<evidence type="ECO:0000256" key="6">
    <source>
        <dbReference type="SAM" id="Phobius"/>
    </source>
</evidence>
<feature type="transmembrane region" description="Helical" evidence="6">
    <location>
        <begin position="244"/>
        <end position="263"/>
    </location>
</feature>
<name>A0A5C8NEQ4_9ACTN</name>
<feature type="transmembrane region" description="Helical" evidence="6">
    <location>
        <begin position="335"/>
        <end position="353"/>
    </location>
</feature>
<evidence type="ECO:0000313" key="9">
    <source>
        <dbReference type="Proteomes" id="UP000321571"/>
    </source>
</evidence>
<comment type="subcellular location">
    <subcellularLocation>
        <location evidence="1">Cell membrane</location>
        <topology evidence="1">Multi-pass membrane protein</topology>
    </subcellularLocation>
</comment>
<feature type="transmembrane region" description="Helical" evidence="6">
    <location>
        <begin position="20"/>
        <end position="41"/>
    </location>
</feature>
<evidence type="ECO:0000256" key="4">
    <source>
        <dbReference type="ARBA" id="ARBA00022989"/>
    </source>
</evidence>
<accession>A0A5C8NEQ4</accession>
<dbReference type="Proteomes" id="UP000321571">
    <property type="component" value="Unassembled WGS sequence"/>
</dbReference>
<dbReference type="PANTHER" id="PTHR43124">
    <property type="entry name" value="PURINE EFFLUX PUMP PBUE"/>
    <property type="match status" value="1"/>
</dbReference>
<feature type="transmembrane region" description="Helical" evidence="6">
    <location>
        <begin position="110"/>
        <end position="130"/>
    </location>
</feature>
<feature type="transmembrane region" description="Helical" evidence="6">
    <location>
        <begin position="136"/>
        <end position="156"/>
    </location>
</feature>
<dbReference type="AlphaFoldDB" id="A0A5C8NEQ4"/>
<comment type="caution">
    <text evidence="8">The sequence shown here is derived from an EMBL/GenBank/DDBJ whole genome shotgun (WGS) entry which is preliminary data.</text>
</comment>
<dbReference type="PROSITE" id="PS50850">
    <property type="entry name" value="MFS"/>
    <property type="match status" value="1"/>
</dbReference>